<dbReference type="Proteomes" id="UP000006201">
    <property type="component" value="Unassembled WGS sequence"/>
</dbReference>
<accession>A4C5Q9</accession>
<dbReference type="SUPFAM" id="SSF48452">
    <property type="entry name" value="TPR-like"/>
    <property type="match status" value="2"/>
</dbReference>
<name>A4C5Q9_9GAMM</name>
<dbReference type="Pfam" id="PF13176">
    <property type="entry name" value="TPR_7"/>
    <property type="match status" value="1"/>
</dbReference>
<organism evidence="5 6">
    <name type="scientific">Pseudoalteromonas tunicata D2</name>
    <dbReference type="NCBI Taxonomy" id="87626"/>
    <lineage>
        <taxon>Bacteria</taxon>
        <taxon>Pseudomonadati</taxon>
        <taxon>Pseudomonadota</taxon>
        <taxon>Gammaproteobacteria</taxon>
        <taxon>Alteromonadales</taxon>
        <taxon>Pseudoalteromonadaceae</taxon>
        <taxon>Pseudoalteromonas</taxon>
    </lineage>
</organism>
<feature type="chain" id="PRO_5002665720" evidence="4">
    <location>
        <begin position="28"/>
        <end position="423"/>
    </location>
</feature>
<dbReference type="RefSeq" id="WP_009837188.1">
    <property type="nucleotide sequence ID" value="NZ_AAOH01000002.1"/>
</dbReference>
<keyword evidence="6" id="KW-1185">Reference proteome</keyword>
<dbReference type="InterPro" id="IPR011990">
    <property type="entry name" value="TPR-like_helical_dom_sf"/>
</dbReference>
<dbReference type="Gene3D" id="1.25.40.10">
    <property type="entry name" value="Tetratricopeptide repeat domain"/>
    <property type="match status" value="2"/>
</dbReference>
<comment type="caution">
    <text evidence="5">The sequence shown here is derived from an EMBL/GenBank/DDBJ whole genome shotgun (WGS) entry which is preliminary data.</text>
</comment>
<protein>
    <submittedName>
        <fullName evidence="5">Putative TPR domain protein (Tetratricopeptide repeat)</fullName>
    </submittedName>
</protein>
<evidence type="ECO:0000256" key="2">
    <source>
        <dbReference type="ARBA" id="ARBA00022803"/>
    </source>
</evidence>
<dbReference type="STRING" id="87626.PTD2_10874"/>
<evidence type="ECO:0000256" key="1">
    <source>
        <dbReference type="ARBA" id="ARBA00022737"/>
    </source>
</evidence>
<proteinExistence type="predicted"/>
<evidence type="ECO:0000256" key="3">
    <source>
        <dbReference type="PROSITE-ProRule" id="PRU00339"/>
    </source>
</evidence>
<evidence type="ECO:0000313" key="5">
    <source>
        <dbReference type="EMBL" id="EAR29313.1"/>
    </source>
</evidence>
<dbReference type="AlphaFoldDB" id="A4C5Q9"/>
<dbReference type="PANTHER" id="PTHR45586">
    <property type="entry name" value="TPR REPEAT-CONTAINING PROTEIN PA4667"/>
    <property type="match status" value="1"/>
</dbReference>
<evidence type="ECO:0000313" key="6">
    <source>
        <dbReference type="Proteomes" id="UP000006201"/>
    </source>
</evidence>
<evidence type="ECO:0000256" key="4">
    <source>
        <dbReference type="SAM" id="SignalP"/>
    </source>
</evidence>
<dbReference type="SMART" id="SM00028">
    <property type="entry name" value="TPR"/>
    <property type="match status" value="5"/>
</dbReference>
<dbReference type="InterPro" id="IPR051012">
    <property type="entry name" value="CellSynth/LPSAsmb/PSIAsmb"/>
</dbReference>
<keyword evidence="4" id="KW-0732">Signal</keyword>
<dbReference type="PROSITE" id="PS50005">
    <property type="entry name" value="TPR"/>
    <property type="match status" value="1"/>
</dbReference>
<dbReference type="eggNOG" id="COG0457">
    <property type="taxonomic scope" value="Bacteria"/>
</dbReference>
<dbReference type="HOGENOM" id="CLU_038151_1_0_6"/>
<dbReference type="InterPro" id="IPR019734">
    <property type="entry name" value="TPR_rpt"/>
</dbReference>
<feature type="signal peptide" evidence="4">
    <location>
        <begin position="1"/>
        <end position="27"/>
    </location>
</feature>
<dbReference type="OrthoDB" id="5592888at2"/>
<keyword evidence="2 3" id="KW-0802">TPR repeat</keyword>
<sequence length="423" mass="47602">MKNLSKVTALALLMTLGAGFTATAVMAKPDYAEIEKRKKAKTQIMGERVGKKVSKAFELFQAEPQDVPGALAILNEITTSDSFDGAMVDYYLGQMNVQIDKHDLAVKHIKKAVDANALNFKDHAQAMRLLGDLYLNNKKYKEAKEIYLAWMDYTGEEDANVYLRLAQSSYELKEFKQVIAPADRAIDLLKDKTPNKGAFDLKIASYVDLKDFKSAVKVSEEVLKTWPDQPKSWTNLGRFYMQVEDFPKGLSVMDIAYKNGYLETETDYRVLSNLYSLNDIPYKAAVTLEKALKEEKVKPNKTNLQALGSYYHQSKEFPKAVKYYQEAAAIDNDAELYRKAGALLLQTEKFPQAVVALNKALELGSTKLGNIYTDLAEAYFYQEKYKQAHTAILKAMEDPATAKYAKGWAGFIKDKAARKGVKI</sequence>
<feature type="repeat" description="TPR" evidence="3">
    <location>
        <begin position="301"/>
        <end position="334"/>
    </location>
</feature>
<gene>
    <name evidence="5" type="ORF">PTD2_10874</name>
</gene>
<reference evidence="5 6" key="1">
    <citation type="submission" date="2006-02" db="EMBL/GenBank/DDBJ databases">
        <authorList>
            <person name="Moran M.A."/>
            <person name="Kjelleberg S."/>
            <person name="Egan S."/>
            <person name="Saunders N."/>
            <person name="Thomas T."/>
            <person name="Ferriera S."/>
            <person name="Johnson J."/>
            <person name="Kravitz S."/>
            <person name="Halpern A."/>
            <person name="Remington K."/>
            <person name="Beeson K."/>
            <person name="Tran B."/>
            <person name="Rogers Y.-H."/>
            <person name="Friedman R."/>
            <person name="Venter J.C."/>
        </authorList>
    </citation>
    <scope>NUCLEOTIDE SEQUENCE [LARGE SCALE GENOMIC DNA]</scope>
    <source>
        <strain evidence="5 6">D2</strain>
    </source>
</reference>
<keyword evidence="1" id="KW-0677">Repeat</keyword>
<dbReference type="PANTHER" id="PTHR45586:SF1">
    <property type="entry name" value="LIPOPOLYSACCHARIDE ASSEMBLY PROTEIN B"/>
    <property type="match status" value="1"/>
</dbReference>
<dbReference type="Pfam" id="PF13432">
    <property type="entry name" value="TPR_16"/>
    <property type="match status" value="1"/>
</dbReference>
<dbReference type="EMBL" id="AAOH01000002">
    <property type="protein sequence ID" value="EAR29313.1"/>
    <property type="molecule type" value="Genomic_DNA"/>
</dbReference>